<evidence type="ECO:0000256" key="3">
    <source>
        <dbReference type="ARBA" id="ARBA00022723"/>
    </source>
</evidence>
<sequence>MILHPEYNGLQVLKLQAEEVRSHTGDSSAFKAMYSMLNDTNAAIDFCNVTVTYTHPGTKDKINVNVWLPLDGWNGKFMGMSGGGFLAGWPGSLALAVAAGYLQNFASVSLDDMAAIGKAVVRSYYGTAPRYSYWNGCSGGGRQGLMLAQRYPTHYDGILAAAPAIGWSEVILSIYWSHVSMREIDYRPPPCELVAIVEASIEACDELDGVKDGVISAPGLCRFDATWAVGRSCCDGRRKVSRAAAQIANERFSGPSSDGLPLMAAWSHGTPLASTRPFGENPIHMAQTRCDENDDHCAQVPFALSILWLKYWLAADPDFDPLTSVGYEEFLALLRKSRSWHGMADQLLPVNGTSDYYKTVLLQEPRTKDYFRYFEAPGVEHCMGGPGAFPVNALHALERWVEHGEAPGFLDGVAETFSRKICAYPLVARYQGGDPNLASSFGCAEDFGRKVDSDYSARHEEL</sequence>
<dbReference type="GO" id="GO:0030600">
    <property type="term" value="F:feruloyl esterase activity"/>
    <property type="evidence" value="ECO:0007669"/>
    <property type="project" value="UniProtKB-EC"/>
</dbReference>
<dbReference type="GeneID" id="54570021"/>
<evidence type="ECO:0000256" key="2">
    <source>
        <dbReference type="ARBA" id="ARBA00022487"/>
    </source>
</evidence>
<evidence type="ECO:0000256" key="7">
    <source>
        <dbReference type="ARBA" id="ARBA00023157"/>
    </source>
</evidence>
<evidence type="ECO:0000256" key="4">
    <source>
        <dbReference type="ARBA" id="ARBA00022729"/>
    </source>
</evidence>
<keyword evidence="10" id="KW-1185">Reference proteome</keyword>
<dbReference type="OrthoDB" id="3039123at2759"/>
<evidence type="ECO:0000313" key="10">
    <source>
        <dbReference type="Proteomes" id="UP000799537"/>
    </source>
</evidence>
<dbReference type="AlphaFoldDB" id="A0A6A6CQC5"/>
<accession>A0A6A6CQC5</accession>
<dbReference type="Proteomes" id="UP000799537">
    <property type="component" value="Unassembled WGS sequence"/>
</dbReference>
<evidence type="ECO:0000313" key="9">
    <source>
        <dbReference type="EMBL" id="KAF2167969.1"/>
    </source>
</evidence>
<keyword evidence="6" id="KW-0106">Calcium</keyword>
<dbReference type="EC" id="3.1.1.-" evidence="8"/>
<dbReference type="Pfam" id="PF07519">
    <property type="entry name" value="Tannase"/>
    <property type="match status" value="2"/>
</dbReference>
<reference evidence="9" key="1">
    <citation type="journal article" date="2020" name="Stud. Mycol.">
        <title>101 Dothideomycetes genomes: a test case for predicting lifestyles and emergence of pathogens.</title>
        <authorList>
            <person name="Haridas S."/>
            <person name="Albert R."/>
            <person name="Binder M."/>
            <person name="Bloem J."/>
            <person name="Labutti K."/>
            <person name="Salamov A."/>
            <person name="Andreopoulos B."/>
            <person name="Baker S."/>
            <person name="Barry K."/>
            <person name="Bills G."/>
            <person name="Bluhm B."/>
            <person name="Cannon C."/>
            <person name="Castanera R."/>
            <person name="Culley D."/>
            <person name="Daum C."/>
            <person name="Ezra D."/>
            <person name="Gonzalez J."/>
            <person name="Henrissat B."/>
            <person name="Kuo A."/>
            <person name="Liang C."/>
            <person name="Lipzen A."/>
            <person name="Lutzoni F."/>
            <person name="Magnuson J."/>
            <person name="Mondo S."/>
            <person name="Nolan M."/>
            <person name="Ohm R."/>
            <person name="Pangilinan J."/>
            <person name="Park H.-J."/>
            <person name="Ramirez L."/>
            <person name="Alfaro M."/>
            <person name="Sun H."/>
            <person name="Tritt A."/>
            <person name="Yoshinaga Y."/>
            <person name="Zwiers L.-H."/>
            <person name="Turgeon B."/>
            <person name="Goodwin S."/>
            <person name="Spatafora J."/>
            <person name="Crous P."/>
            <person name="Grigoriev I."/>
        </authorList>
    </citation>
    <scope>NUCLEOTIDE SEQUENCE</scope>
    <source>
        <strain evidence="9">ATCC 36951</strain>
    </source>
</reference>
<dbReference type="PANTHER" id="PTHR33938">
    <property type="entry name" value="FERULOYL ESTERASE B-RELATED"/>
    <property type="match status" value="1"/>
</dbReference>
<protein>
    <recommendedName>
        <fullName evidence="8">Carboxylic ester hydrolase</fullName>
        <ecNumber evidence="8">3.1.1.-</ecNumber>
    </recommendedName>
</protein>
<gene>
    <name evidence="9" type="ORF">M409DRAFT_65997</name>
</gene>
<dbReference type="PANTHER" id="PTHR33938:SF8">
    <property type="entry name" value="CARBOXYLIC ESTER HYDROLASE"/>
    <property type="match status" value="1"/>
</dbReference>
<keyword evidence="7" id="KW-1015">Disulfide bond</keyword>
<proteinExistence type="inferred from homology"/>
<dbReference type="GO" id="GO:0045493">
    <property type="term" value="P:xylan catabolic process"/>
    <property type="evidence" value="ECO:0007669"/>
    <property type="project" value="UniProtKB-KW"/>
</dbReference>
<comment type="similarity">
    <text evidence="1 8">Belongs to the tannase family.</text>
</comment>
<evidence type="ECO:0000256" key="1">
    <source>
        <dbReference type="ARBA" id="ARBA00006249"/>
    </source>
</evidence>
<evidence type="ECO:0000256" key="8">
    <source>
        <dbReference type="RuleBase" id="RU361238"/>
    </source>
</evidence>
<dbReference type="SUPFAM" id="SSF53474">
    <property type="entry name" value="alpha/beta-Hydrolases"/>
    <property type="match status" value="1"/>
</dbReference>
<keyword evidence="4" id="KW-0732">Signal</keyword>
<evidence type="ECO:0000256" key="5">
    <source>
        <dbReference type="ARBA" id="ARBA00022801"/>
    </source>
</evidence>
<evidence type="ECO:0000256" key="6">
    <source>
        <dbReference type="ARBA" id="ARBA00022837"/>
    </source>
</evidence>
<keyword evidence="3" id="KW-0479">Metal-binding</keyword>
<dbReference type="InterPro" id="IPR011118">
    <property type="entry name" value="Tannase/feruloyl_esterase"/>
</dbReference>
<dbReference type="EMBL" id="ML993592">
    <property type="protein sequence ID" value="KAF2167969.1"/>
    <property type="molecule type" value="Genomic_DNA"/>
</dbReference>
<keyword evidence="2" id="KW-0719">Serine esterase</keyword>
<dbReference type="GO" id="GO:0046872">
    <property type="term" value="F:metal ion binding"/>
    <property type="evidence" value="ECO:0007669"/>
    <property type="project" value="UniProtKB-KW"/>
</dbReference>
<organism evidence="9 10">
    <name type="scientific">Zasmidium cellare ATCC 36951</name>
    <dbReference type="NCBI Taxonomy" id="1080233"/>
    <lineage>
        <taxon>Eukaryota</taxon>
        <taxon>Fungi</taxon>
        <taxon>Dikarya</taxon>
        <taxon>Ascomycota</taxon>
        <taxon>Pezizomycotina</taxon>
        <taxon>Dothideomycetes</taxon>
        <taxon>Dothideomycetidae</taxon>
        <taxon>Mycosphaerellales</taxon>
        <taxon>Mycosphaerellaceae</taxon>
        <taxon>Zasmidium</taxon>
    </lineage>
</organism>
<keyword evidence="5 8" id="KW-0378">Hydrolase</keyword>
<dbReference type="InterPro" id="IPR029058">
    <property type="entry name" value="AB_hydrolase_fold"/>
</dbReference>
<dbReference type="RefSeq" id="XP_033668858.1">
    <property type="nucleotide sequence ID" value="XM_033816749.1"/>
</dbReference>
<name>A0A6A6CQC5_ZASCE</name>